<dbReference type="InterPro" id="IPR000873">
    <property type="entry name" value="AMP-dep_synth/lig_dom"/>
</dbReference>
<dbReference type="Pfam" id="PF00501">
    <property type="entry name" value="AMP-binding"/>
    <property type="match status" value="1"/>
</dbReference>
<evidence type="ECO:0000313" key="4">
    <source>
        <dbReference type="Proteomes" id="UP000605099"/>
    </source>
</evidence>
<reference evidence="4" key="1">
    <citation type="journal article" date="2019" name="Int. J. Syst. Evol. Microbiol.">
        <title>The Global Catalogue of Microorganisms (GCM) 10K type strain sequencing project: providing services to taxonomists for standard genome sequencing and annotation.</title>
        <authorList>
            <consortium name="The Broad Institute Genomics Platform"/>
            <consortium name="The Broad Institute Genome Sequencing Center for Infectious Disease"/>
            <person name="Wu L."/>
            <person name="Ma J."/>
        </authorList>
    </citation>
    <scope>NUCLEOTIDE SEQUENCE [LARGE SCALE GENOMIC DNA]</scope>
    <source>
        <strain evidence="4">CGMCC 1.6784</strain>
    </source>
</reference>
<dbReference type="CDD" id="cd04433">
    <property type="entry name" value="AFD_class_I"/>
    <property type="match status" value="1"/>
</dbReference>
<evidence type="ECO:0000259" key="2">
    <source>
        <dbReference type="Pfam" id="PF13193"/>
    </source>
</evidence>
<dbReference type="Gene3D" id="3.40.50.12780">
    <property type="entry name" value="N-terminal domain of ligase-like"/>
    <property type="match status" value="1"/>
</dbReference>
<protein>
    <submittedName>
        <fullName evidence="3">AMP-binding protein</fullName>
    </submittedName>
</protein>
<dbReference type="PANTHER" id="PTHR24096">
    <property type="entry name" value="LONG-CHAIN-FATTY-ACID--COA LIGASE"/>
    <property type="match status" value="1"/>
</dbReference>
<dbReference type="SUPFAM" id="SSF56801">
    <property type="entry name" value="Acetyl-CoA synthetase-like"/>
    <property type="match status" value="1"/>
</dbReference>
<dbReference type="InterPro" id="IPR020845">
    <property type="entry name" value="AMP-binding_CS"/>
</dbReference>
<dbReference type="Proteomes" id="UP000605099">
    <property type="component" value="Unassembled WGS sequence"/>
</dbReference>
<comment type="caution">
    <text evidence="3">The sequence shown here is derived from an EMBL/GenBank/DDBJ whole genome shotgun (WGS) entry which is preliminary data.</text>
</comment>
<dbReference type="InterPro" id="IPR042099">
    <property type="entry name" value="ANL_N_sf"/>
</dbReference>
<proteinExistence type="predicted"/>
<dbReference type="Pfam" id="PF13193">
    <property type="entry name" value="AMP-binding_C"/>
    <property type="match status" value="1"/>
</dbReference>
<dbReference type="InterPro" id="IPR025110">
    <property type="entry name" value="AMP-bd_C"/>
</dbReference>
<feature type="domain" description="AMP-binding enzyme C-terminal" evidence="2">
    <location>
        <begin position="471"/>
        <end position="548"/>
    </location>
</feature>
<sequence length="570" mass="61296">MTAKVEVVDGMSVVRGIPLAEEPGIGALTLAGLIREVCDAHGPNEALVLHLDGQEIRWTYSELWDKCMAVARALVACGVGKGTRVGVIATNRPEFLSNVFGAALAGAVPTPISTFFTPTELDEVLTAAGVSVLLAEHKVLKKDFGTILTELEPALASSAPGAFASTRYPFLTHVAFIDSDEGKGAIEGTAAFLDRGEAVDPAIVDARAAQVAPADPGILLFSSGSTGKVKGILSANRGACLQAWRWPQWYRFEEPPRTWSANGFFWSGNFCQGMGATLAAGGALILQRWFDAEEALTLMDREKATMPVAWPHQWAQLEAASNYENVDLSSLKYVDMYTPLARHKTVSSTWRQPEWAYGNTETFTLITTYPANTPQEEHRDSNGVPTAGSIIKIVEPLTGATVPIGERGEIAVKGPTLMMGYIGIPLSESVDDEGFLRTSDGGYIDEDGRLFWEGRLNDIIKTGGANVSPLEIDAVIRECPGVKISQTVGVPDELLGELVVSCIVPHEGAELDEATIRTYAKEKLASYKLPRRVLFVAEDDLETTGSSKIKTADLRKLAAERLKEMDAAAG</sequence>
<feature type="domain" description="AMP-dependent synthetase/ligase" evidence="1">
    <location>
        <begin position="38"/>
        <end position="421"/>
    </location>
</feature>
<gene>
    <name evidence="3" type="ORF">GCM10011349_11230</name>
</gene>
<dbReference type="Gene3D" id="3.30.300.30">
    <property type="match status" value="1"/>
</dbReference>
<dbReference type="RefSeq" id="WP_188818707.1">
    <property type="nucleotide sequence ID" value="NZ_BMLK01000004.1"/>
</dbReference>
<dbReference type="EMBL" id="BMLK01000004">
    <property type="protein sequence ID" value="GGN45322.1"/>
    <property type="molecule type" value="Genomic_DNA"/>
</dbReference>
<name>A0ABQ2JH59_9SPHN</name>
<keyword evidence="4" id="KW-1185">Reference proteome</keyword>
<dbReference type="InterPro" id="IPR045851">
    <property type="entry name" value="AMP-bd_C_sf"/>
</dbReference>
<evidence type="ECO:0000313" key="3">
    <source>
        <dbReference type="EMBL" id="GGN45322.1"/>
    </source>
</evidence>
<accession>A0ABQ2JH59</accession>
<dbReference type="PROSITE" id="PS00455">
    <property type="entry name" value="AMP_BINDING"/>
    <property type="match status" value="1"/>
</dbReference>
<evidence type="ECO:0000259" key="1">
    <source>
        <dbReference type="Pfam" id="PF00501"/>
    </source>
</evidence>
<organism evidence="3 4">
    <name type="scientific">Novosphingobium indicum</name>
    <dbReference type="NCBI Taxonomy" id="462949"/>
    <lineage>
        <taxon>Bacteria</taxon>
        <taxon>Pseudomonadati</taxon>
        <taxon>Pseudomonadota</taxon>
        <taxon>Alphaproteobacteria</taxon>
        <taxon>Sphingomonadales</taxon>
        <taxon>Sphingomonadaceae</taxon>
        <taxon>Novosphingobium</taxon>
    </lineage>
</organism>